<organism evidence="1 2">
    <name type="scientific">Cylindrobasidium torrendii FP15055 ss-10</name>
    <dbReference type="NCBI Taxonomy" id="1314674"/>
    <lineage>
        <taxon>Eukaryota</taxon>
        <taxon>Fungi</taxon>
        <taxon>Dikarya</taxon>
        <taxon>Basidiomycota</taxon>
        <taxon>Agaricomycotina</taxon>
        <taxon>Agaricomycetes</taxon>
        <taxon>Agaricomycetidae</taxon>
        <taxon>Agaricales</taxon>
        <taxon>Marasmiineae</taxon>
        <taxon>Physalacriaceae</taxon>
        <taxon>Cylindrobasidium</taxon>
    </lineage>
</organism>
<dbReference type="Proteomes" id="UP000054007">
    <property type="component" value="Unassembled WGS sequence"/>
</dbReference>
<sequence>MDEAQYAAERKVNDKLRAKAEKLLCFAPDQHETVLAAATVDGWMEDLPTMNADSDFTMWAEYDDILQRNRLRAHKQAAWLVANEAWLDAIIANNAARQHAASGNSRSLPGILPPSLTPSDVLHSPSYTSGEGIADDYISDLLERMSNEITSMGIRMGLRMELPTQK</sequence>
<evidence type="ECO:0000313" key="1">
    <source>
        <dbReference type="EMBL" id="KIY62764.1"/>
    </source>
</evidence>
<name>A0A0D7AY09_9AGAR</name>
<dbReference type="EMBL" id="KN880750">
    <property type="protein sequence ID" value="KIY62764.1"/>
    <property type="molecule type" value="Genomic_DNA"/>
</dbReference>
<dbReference type="AlphaFoldDB" id="A0A0D7AY09"/>
<proteinExistence type="predicted"/>
<accession>A0A0D7AY09</accession>
<keyword evidence="2" id="KW-1185">Reference proteome</keyword>
<protein>
    <submittedName>
        <fullName evidence="1">Uncharacterized protein</fullName>
    </submittedName>
</protein>
<reference evidence="1 2" key="1">
    <citation type="journal article" date="2015" name="Fungal Genet. Biol.">
        <title>Evolution of novel wood decay mechanisms in Agaricales revealed by the genome sequences of Fistulina hepatica and Cylindrobasidium torrendii.</title>
        <authorList>
            <person name="Floudas D."/>
            <person name="Held B.W."/>
            <person name="Riley R."/>
            <person name="Nagy L.G."/>
            <person name="Koehler G."/>
            <person name="Ransdell A.S."/>
            <person name="Younus H."/>
            <person name="Chow J."/>
            <person name="Chiniquy J."/>
            <person name="Lipzen A."/>
            <person name="Tritt A."/>
            <person name="Sun H."/>
            <person name="Haridas S."/>
            <person name="LaButti K."/>
            <person name="Ohm R.A."/>
            <person name="Kues U."/>
            <person name="Blanchette R.A."/>
            <person name="Grigoriev I.V."/>
            <person name="Minto R.E."/>
            <person name="Hibbett D.S."/>
        </authorList>
    </citation>
    <scope>NUCLEOTIDE SEQUENCE [LARGE SCALE GENOMIC DNA]</scope>
    <source>
        <strain evidence="1 2">FP15055 ss-10</strain>
    </source>
</reference>
<evidence type="ECO:0000313" key="2">
    <source>
        <dbReference type="Proteomes" id="UP000054007"/>
    </source>
</evidence>
<gene>
    <name evidence="1" type="ORF">CYLTODRAFT_458705</name>
</gene>